<evidence type="ECO:0000313" key="1">
    <source>
        <dbReference type="EMBL" id="GAU46689.1"/>
    </source>
</evidence>
<organism evidence="1 2">
    <name type="scientific">Trifolium subterraneum</name>
    <name type="common">Subterranean clover</name>
    <dbReference type="NCBI Taxonomy" id="3900"/>
    <lineage>
        <taxon>Eukaryota</taxon>
        <taxon>Viridiplantae</taxon>
        <taxon>Streptophyta</taxon>
        <taxon>Embryophyta</taxon>
        <taxon>Tracheophyta</taxon>
        <taxon>Spermatophyta</taxon>
        <taxon>Magnoliopsida</taxon>
        <taxon>eudicotyledons</taxon>
        <taxon>Gunneridae</taxon>
        <taxon>Pentapetalae</taxon>
        <taxon>rosids</taxon>
        <taxon>fabids</taxon>
        <taxon>Fabales</taxon>
        <taxon>Fabaceae</taxon>
        <taxon>Papilionoideae</taxon>
        <taxon>50 kb inversion clade</taxon>
        <taxon>NPAAA clade</taxon>
        <taxon>Hologalegina</taxon>
        <taxon>IRL clade</taxon>
        <taxon>Trifolieae</taxon>
        <taxon>Trifolium</taxon>
    </lineage>
</organism>
<dbReference type="Proteomes" id="UP000242715">
    <property type="component" value="Unassembled WGS sequence"/>
</dbReference>
<dbReference type="EMBL" id="DF974237">
    <property type="protein sequence ID" value="GAU46689.1"/>
    <property type="molecule type" value="Genomic_DNA"/>
</dbReference>
<evidence type="ECO:0000313" key="2">
    <source>
        <dbReference type="Proteomes" id="UP000242715"/>
    </source>
</evidence>
<proteinExistence type="predicted"/>
<name>A0A2Z6PK96_TRISU</name>
<gene>
    <name evidence="1" type="ORF">TSUD_254550</name>
</gene>
<sequence>MQAELQKWIAEEKRCKQNFFCINYKSSPSSTHRLTFHRRHRQGHVIILSISISQTATETPPRIDHIVSLLKTSAGRIVFSTTGN</sequence>
<protein>
    <submittedName>
        <fullName evidence="1">Uncharacterized protein</fullName>
    </submittedName>
</protein>
<reference evidence="2" key="1">
    <citation type="journal article" date="2017" name="Front. Plant Sci.">
        <title>Climate Clever Clovers: New Paradigm to Reduce the Environmental Footprint of Ruminants by Breeding Low Methanogenic Forages Utilizing Haplotype Variation.</title>
        <authorList>
            <person name="Kaur P."/>
            <person name="Appels R."/>
            <person name="Bayer P.E."/>
            <person name="Keeble-Gagnere G."/>
            <person name="Wang J."/>
            <person name="Hirakawa H."/>
            <person name="Shirasawa K."/>
            <person name="Vercoe P."/>
            <person name="Stefanova K."/>
            <person name="Durmic Z."/>
            <person name="Nichols P."/>
            <person name="Revell C."/>
            <person name="Isobe S.N."/>
            <person name="Edwards D."/>
            <person name="Erskine W."/>
        </authorList>
    </citation>
    <scope>NUCLEOTIDE SEQUENCE [LARGE SCALE GENOMIC DNA]</scope>
    <source>
        <strain evidence="2">cv. Daliak</strain>
    </source>
</reference>
<dbReference type="AlphaFoldDB" id="A0A2Z6PK96"/>
<accession>A0A2Z6PK96</accession>
<keyword evidence="2" id="KW-1185">Reference proteome</keyword>